<sequence>MTVLEFPCARRSPRPEAAPSPTTDQASGPTASTRSRRRATPWRPSLVAISEDVALLAGDGAAKAARGGGDGPRKSRAKSTSRVVPRSLKEDYGLYGVAKVVPAFAPAAFIF</sequence>
<proteinExistence type="predicted"/>
<dbReference type="PANTHER" id="PTHR35318:SF2">
    <property type="entry name" value="OS08G0138900 PROTEIN"/>
    <property type="match status" value="1"/>
</dbReference>
<accession>A0A8J5I0T6</accession>
<dbReference type="Proteomes" id="UP000734854">
    <property type="component" value="Unassembled WGS sequence"/>
</dbReference>
<feature type="region of interest" description="Disordered" evidence="1">
    <location>
        <begin position="1"/>
        <end position="43"/>
    </location>
</feature>
<dbReference type="EMBL" id="JACMSC010000004">
    <property type="protein sequence ID" value="KAG6525798.1"/>
    <property type="molecule type" value="Genomic_DNA"/>
</dbReference>
<evidence type="ECO:0000313" key="3">
    <source>
        <dbReference type="Proteomes" id="UP000734854"/>
    </source>
</evidence>
<gene>
    <name evidence="2" type="ORF">ZIOFF_015769</name>
</gene>
<feature type="region of interest" description="Disordered" evidence="1">
    <location>
        <begin position="60"/>
        <end position="84"/>
    </location>
</feature>
<evidence type="ECO:0000256" key="1">
    <source>
        <dbReference type="SAM" id="MobiDB-lite"/>
    </source>
</evidence>
<comment type="caution">
    <text evidence="2">The sequence shown here is derived from an EMBL/GenBank/DDBJ whole genome shotgun (WGS) entry which is preliminary data.</text>
</comment>
<name>A0A8J5I0T6_ZINOF</name>
<feature type="compositionally biased region" description="Low complexity" evidence="1">
    <location>
        <begin position="7"/>
        <end position="33"/>
    </location>
</feature>
<dbReference type="AlphaFoldDB" id="A0A8J5I0T6"/>
<organism evidence="2 3">
    <name type="scientific">Zingiber officinale</name>
    <name type="common">Ginger</name>
    <name type="synonym">Amomum zingiber</name>
    <dbReference type="NCBI Taxonomy" id="94328"/>
    <lineage>
        <taxon>Eukaryota</taxon>
        <taxon>Viridiplantae</taxon>
        <taxon>Streptophyta</taxon>
        <taxon>Embryophyta</taxon>
        <taxon>Tracheophyta</taxon>
        <taxon>Spermatophyta</taxon>
        <taxon>Magnoliopsida</taxon>
        <taxon>Liliopsida</taxon>
        <taxon>Zingiberales</taxon>
        <taxon>Zingiberaceae</taxon>
        <taxon>Zingiber</taxon>
    </lineage>
</organism>
<keyword evidence="3" id="KW-1185">Reference proteome</keyword>
<protein>
    <submittedName>
        <fullName evidence="2">Uncharacterized protein</fullName>
    </submittedName>
</protein>
<reference evidence="2 3" key="1">
    <citation type="submission" date="2020-08" db="EMBL/GenBank/DDBJ databases">
        <title>Plant Genome Project.</title>
        <authorList>
            <person name="Zhang R.-G."/>
        </authorList>
    </citation>
    <scope>NUCLEOTIDE SEQUENCE [LARGE SCALE GENOMIC DNA]</scope>
    <source>
        <tissue evidence="2">Rhizome</tissue>
    </source>
</reference>
<dbReference type="PANTHER" id="PTHR35318">
    <property type="entry name" value="BNAA10G08410D PROTEIN"/>
    <property type="match status" value="1"/>
</dbReference>
<evidence type="ECO:0000313" key="2">
    <source>
        <dbReference type="EMBL" id="KAG6525798.1"/>
    </source>
</evidence>